<keyword evidence="4" id="KW-1185">Reference proteome</keyword>
<dbReference type="RefSeq" id="WP_261404380.1">
    <property type="nucleotide sequence ID" value="NZ_CP081869.1"/>
</dbReference>
<dbReference type="GO" id="GO:0003700">
    <property type="term" value="F:DNA-binding transcription factor activity"/>
    <property type="evidence" value="ECO:0007669"/>
    <property type="project" value="InterPro"/>
</dbReference>
<dbReference type="Proteomes" id="UP000825701">
    <property type="component" value="Chromosome"/>
</dbReference>
<evidence type="ECO:0000259" key="2">
    <source>
        <dbReference type="PROSITE" id="PS01124"/>
    </source>
</evidence>
<gene>
    <name evidence="3" type="ORF">K6K41_06210</name>
</gene>
<dbReference type="AlphaFoldDB" id="A0A9E6UIQ7"/>
<dbReference type="PANTHER" id="PTHR11019">
    <property type="entry name" value="HTH-TYPE TRANSCRIPTIONAL REGULATOR NIMR"/>
    <property type="match status" value="1"/>
</dbReference>
<evidence type="ECO:0000313" key="3">
    <source>
        <dbReference type="EMBL" id="QZO01143.1"/>
    </source>
</evidence>
<dbReference type="Pfam" id="PF12833">
    <property type="entry name" value="HTH_18"/>
    <property type="match status" value="1"/>
</dbReference>
<dbReference type="SMART" id="SM00342">
    <property type="entry name" value="HTH_ARAC"/>
    <property type="match status" value="1"/>
</dbReference>
<organism evidence="3 4">
    <name type="scientific">Chenggangzhangella methanolivorans</name>
    <dbReference type="NCBI Taxonomy" id="1437009"/>
    <lineage>
        <taxon>Bacteria</taxon>
        <taxon>Pseudomonadati</taxon>
        <taxon>Pseudomonadota</taxon>
        <taxon>Alphaproteobacteria</taxon>
        <taxon>Hyphomicrobiales</taxon>
        <taxon>Methylopilaceae</taxon>
        <taxon>Chenggangzhangella</taxon>
    </lineage>
</organism>
<dbReference type="SUPFAM" id="SSF51182">
    <property type="entry name" value="RmlC-like cupins"/>
    <property type="match status" value="1"/>
</dbReference>
<protein>
    <submittedName>
        <fullName evidence="3">Helix-turn-helix transcriptional regulator</fullName>
    </submittedName>
</protein>
<dbReference type="KEGG" id="cmet:K6K41_06210"/>
<dbReference type="InterPro" id="IPR018060">
    <property type="entry name" value="HTH_AraC"/>
</dbReference>
<dbReference type="EMBL" id="CP081869">
    <property type="protein sequence ID" value="QZO01143.1"/>
    <property type="molecule type" value="Genomic_DNA"/>
</dbReference>
<feature type="domain" description="HTH araC/xylS-type" evidence="2">
    <location>
        <begin position="158"/>
        <end position="250"/>
    </location>
</feature>
<accession>A0A9E6UIQ7</accession>
<evidence type="ECO:0000313" key="4">
    <source>
        <dbReference type="Proteomes" id="UP000825701"/>
    </source>
</evidence>
<sequence>MRSVTAADYQDVPRPVAVMDKAFAQGSRTGAHSHKRAQLLYAASGLMTAAAAHGAWVVPEGHALLIPPGVEHEVAMHGPVAMRSAYLAADVVPEWPARCRVLKVSALLEASLAALAEEPVVYDEGARGGHLAALILDEIARAPETSYVAPMPADARLRRLCEALVDDPAAAAGLDDWAVEIGMSRRTLTRRFREETGLSFGDWRARLRLFAAMARQARGEEAREVAAGVGYADPRALQAMMRRLSRQTAG</sequence>
<dbReference type="CDD" id="cd06124">
    <property type="entry name" value="cupin_NimR-like_N"/>
    <property type="match status" value="1"/>
</dbReference>
<dbReference type="InterPro" id="IPR003313">
    <property type="entry name" value="AraC-bd"/>
</dbReference>
<dbReference type="Pfam" id="PF02311">
    <property type="entry name" value="AraC_binding"/>
    <property type="match status" value="1"/>
</dbReference>
<dbReference type="GO" id="GO:0043565">
    <property type="term" value="F:sequence-specific DNA binding"/>
    <property type="evidence" value="ECO:0007669"/>
    <property type="project" value="InterPro"/>
</dbReference>
<dbReference type="PANTHER" id="PTHR11019:SF159">
    <property type="entry name" value="TRANSCRIPTIONAL REGULATOR-RELATED"/>
    <property type="match status" value="1"/>
</dbReference>
<reference evidence="3" key="1">
    <citation type="submission" date="2021-08" db="EMBL/GenBank/DDBJ databases">
        <authorList>
            <person name="Zhang H."/>
            <person name="Xu M."/>
            <person name="Yu Z."/>
            <person name="Yang L."/>
            <person name="Cai Y."/>
        </authorList>
    </citation>
    <scope>NUCLEOTIDE SEQUENCE</scope>
    <source>
        <strain evidence="3">CHL1</strain>
    </source>
</reference>
<dbReference type="PROSITE" id="PS01124">
    <property type="entry name" value="HTH_ARAC_FAMILY_2"/>
    <property type="match status" value="1"/>
</dbReference>
<proteinExistence type="predicted"/>
<dbReference type="Gene3D" id="2.60.120.10">
    <property type="entry name" value="Jelly Rolls"/>
    <property type="match status" value="1"/>
</dbReference>
<evidence type="ECO:0000256" key="1">
    <source>
        <dbReference type="ARBA" id="ARBA00023125"/>
    </source>
</evidence>
<dbReference type="Gene3D" id="1.10.10.60">
    <property type="entry name" value="Homeodomain-like"/>
    <property type="match status" value="1"/>
</dbReference>
<dbReference type="InterPro" id="IPR011051">
    <property type="entry name" value="RmlC_Cupin_sf"/>
</dbReference>
<keyword evidence="1" id="KW-0238">DNA-binding</keyword>
<dbReference type="InterPro" id="IPR014710">
    <property type="entry name" value="RmlC-like_jellyroll"/>
</dbReference>
<name>A0A9E6UIQ7_9HYPH</name>